<feature type="region of interest" description="Disordered" evidence="9">
    <location>
        <begin position="26"/>
        <end position="46"/>
    </location>
</feature>
<dbReference type="PANTHER" id="PTHR30329:SF21">
    <property type="entry name" value="LIPOPROTEIN YIAD-RELATED"/>
    <property type="match status" value="1"/>
</dbReference>
<evidence type="ECO:0000256" key="10">
    <source>
        <dbReference type="SAM" id="SignalP"/>
    </source>
</evidence>
<dbReference type="GO" id="GO:0051301">
    <property type="term" value="P:cell division"/>
    <property type="evidence" value="ECO:0007669"/>
    <property type="project" value="UniProtKB-KW"/>
</dbReference>
<feature type="compositionally biased region" description="Pro residues" evidence="9">
    <location>
        <begin position="29"/>
        <end position="42"/>
    </location>
</feature>
<evidence type="ECO:0000256" key="5">
    <source>
        <dbReference type="ARBA" id="ARBA00023237"/>
    </source>
</evidence>
<dbReference type="RefSeq" id="WP_142988169.1">
    <property type="nucleotide sequence ID" value="NZ_FZOU01000001.1"/>
</dbReference>
<dbReference type="PROSITE" id="PS51123">
    <property type="entry name" value="OMPA_2"/>
    <property type="match status" value="1"/>
</dbReference>
<evidence type="ECO:0000256" key="7">
    <source>
        <dbReference type="ARBA" id="ARBA00023306"/>
    </source>
</evidence>
<keyword evidence="7" id="KW-0131">Cell cycle</keyword>
<proteinExistence type="inferred from homology"/>
<dbReference type="AlphaFoldDB" id="A0A239DGC0"/>
<feature type="chain" id="PRO_5012534348" description="Peptidoglycan-associated lipoprotein" evidence="10">
    <location>
        <begin position="23"/>
        <end position="247"/>
    </location>
</feature>
<keyword evidence="5 8" id="KW-0998">Cell outer membrane</keyword>
<dbReference type="HAMAP" id="MF_02204">
    <property type="entry name" value="Pal"/>
    <property type="match status" value="1"/>
</dbReference>
<accession>A0A239DGC0</accession>
<evidence type="ECO:0000259" key="11">
    <source>
        <dbReference type="PROSITE" id="PS51123"/>
    </source>
</evidence>
<organism evidence="12 13">
    <name type="scientific">Granulicella rosea</name>
    <dbReference type="NCBI Taxonomy" id="474952"/>
    <lineage>
        <taxon>Bacteria</taxon>
        <taxon>Pseudomonadati</taxon>
        <taxon>Acidobacteriota</taxon>
        <taxon>Terriglobia</taxon>
        <taxon>Terriglobales</taxon>
        <taxon>Acidobacteriaceae</taxon>
        <taxon>Granulicella</taxon>
    </lineage>
</organism>
<dbReference type="OrthoDB" id="9809164at2"/>
<dbReference type="NCBIfam" id="TIGR02802">
    <property type="entry name" value="Pal_lipo"/>
    <property type="match status" value="1"/>
</dbReference>
<keyword evidence="6 8" id="KW-0449">Lipoprotein</keyword>
<dbReference type="InterPro" id="IPR036737">
    <property type="entry name" value="OmpA-like_sf"/>
</dbReference>
<evidence type="ECO:0000256" key="6">
    <source>
        <dbReference type="ARBA" id="ARBA00023288"/>
    </source>
</evidence>
<evidence type="ECO:0000256" key="1">
    <source>
        <dbReference type="ARBA" id="ARBA00022618"/>
    </source>
</evidence>
<dbReference type="Proteomes" id="UP000198356">
    <property type="component" value="Unassembled WGS sequence"/>
</dbReference>
<dbReference type="GO" id="GO:0009279">
    <property type="term" value="C:cell outer membrane"/>
    <property type="evidence" value="ECO:0007669"/>
    <property type="project" value="UniProtKB-SubCell"/>
</dbReference>
<evidence type="ECO:0000313" key="12">
    <source>
        <dbReference type="EMBL" id="SNS31389.1"/>
    </source>
</evidence>
<dbReference type="InterPro" id="IPR050330">
    <property type="entry name" value="Bact_OuterMem_StrucFunc"/>
</dbReference>
<feature type="compositionally biased region" description="Low complexity" evidence="9">
    <location>
        <begin position="102"/>
        <end position="111"/>
    </location>
</feature>
<dbReference type="Gene3D" id="3.30.1330.60">
    <property type="entry name" value="OmpA-like domain"/>
    <property type="match status" value="1"/>
</dbReference>
<feature type="domain" description="OmpA-like" evidence="11">
    <location>
        <begin position="132"/>
        <end position="247"/>
    </location>
</feature>
<dbReference type="PRINTS" id="PR01021">
    <property type="entry name" value="OMPADOMAIN"/>
</dbReference>
<dbReference type="Pfam" id="PF00691">
    <property type="entry name" value="OmpA"/>
    <property type="match status" value="1"/>
</dbReference>
<evidence type="ECO:0000313" key="13">
    <source>
        <dbReference type="Proteomes" id="UP000198356"/>
    </source>
</evidence>
<dbReference type="InterPro" id="IPR006665">
    <property type="entry name" value="OmpA-like"/>
</dbReference>
<dbReference type="EMBL" id="FZOU01000001">
    <property type="protein sequence ID" value="SNS31389.1"/>
    <property type="molecule type" value="Genomic_DNA"/>
</dbReference>
<evidence type="ECO:0000256" key="9">
    <source>
        <dbReference type="SAM" id="MobiDB-lite"/>
    </source>
</evidence>
<evidence type="ECO:0000256" key="2">
    <source>
        <dbReference type="ARBA" id="ARBA00022729"/>
    </source>
</evidence>
<evidence type="ECO:0000256" key="3">
    <source>
        <dbReference type="ARBA" id="ARBA00023136"/>
    </source>
</evidence>
<keyword evidence="3 8" id="KW-0472">Membrane</keyword>
<gene>
    <name evidence="8" type="primary">pal</name>
    <name evidence="12" type="ORF">SAMN05421770_101455</name>
</gene>
<name>A0A239DGC0_9BACT</name>
<feature type="compositionally biased region" description="Pro residues" evidence="9">
    <location>
        <begin position="117"/>
        <end position="127"/>
    </location>
</feature>
<keyword evidence="1" id="KW-0132">Cell division</keyword>
<dbReference type="InterPro" id="IPR006664">
    <property type="entry name" value="OMP_bac"/>
</dbReference>
<dbReference type="InterPro" id="IPR014169">
    <property type="entry name" value="Pal_lipo_C"/>
</dbReference>
<dbReference type="SUPFAM" id="SSF103088">
    <property type="entry name" value="OmpA-like"/>
    <property type="match status" value="1"/>
</dbReference>
<comment type="subcellular location">
    <subcellularLocation>
        <location evidence="8">Cell outer membrane</location>
        <topology evidence="8">Lipid-anchor</topology>
    </subcellularLocation>
</comment>
<dbReference type="PROSITE" id="PS51257">
    <property type="entry name" value="PROKAR_LIPOPROTEIN"/>
    <property type="match status" value="1"/>
</dbReference>
<reference evidence="12 13" key="1">
    <citation type="submission" date="2017-06" db="EMBL/GenBank/DDBJ databases">
        <authorList>
            <person name="Kim H.J."/>
            <person name="Triplett B.A."/>
        </authorList>
    </citation>
    <scope>NUCLEOTIDE SEQUENCE [LARGE SCALE GENOMIC DNA]</scope>
    <source>
        <strain evidence="12 13">DSM 18704</strain>
    </source>
</reference>
<keyword evidence="4 8" id="KW-0564">Palmitate</keyword>
<keyword evidence="2 8" id="KW-0732">Signal</keyword>
<dbReference type="CDD" id="cd07185">
    <property type="entry name" value="OmpA_C-like"/>
    <property type="match status" value="1"/>
</dbReference>
<evidence type="ECO:0000256" key="8">
    <source>
        <dbReference type="HAMAP-Rule" id="MF_02204"/>
    </source>
</evidence>
<dbReference type="InterPro" id="IPR039001">
    <property type="entry name" value="Pal"/>
</dbReference>
<evidence type="ECO:0000256" key="4">
    <source>
        <dbReference type="ARBA" id="ARBA00023139"/>
    </source>
</evidence>
<feature type="region of interest" description="Disordered" evidence="9">
    <location>
        <begin position="102"/>
        <end position="129"/>
    </location>
</feature>
<dbReference type="PANTHER" id="PTHR30329">
    <property type="entry name" value="STATOR ELEMENT OF FLAGELLAR MOTOR COMPLEX"/>
    <property type="match status" value="1"/>
</dbReference>
<sequence length="247" mass="26555">MNTEHSRKRLIAVALTAMLALAGCHKKAVPPPPPPPPPPPVPTASITASPVAILSGQTTTLTWTTSNATQVTISGLGTVAATGSRSVAPSRSTDYTVTASGAAGASVQASTRVTVTQPPPPPAPTAPPTMSEEEFFAQHVKDIYFNYDRFDLRAEDKPAVEQDVAFLQSHPRMKILIEGHCDDRGSEEYNLALGQSRAESLKKELIAQGLDASRIKVVSFGSEKPFCTEDNDACWQQNRRDHLKLDR</sequence>
<comment type="similarity">
    <text evidence="8">Belongs to the Pal lipoprotein family.</text>
</comment>
<feature type="signal peptide" evidence="10">
    <location>
        <begin position="1"/>
        <end position="22"/>
    </location>
</feature>
<protein>
    <recommendedName>
        <fullName evidence="8">Peptidoglycan-associated lipoprotein</fullName>
        <shortName evidence="8">PAL</shortName>
    </recommendedName>
</protein>
<keyword evidence="13" id="KW-1185">Reference proteome</keyword>